<reference evidence="1 2" key="1">
    <citation type="journal article" date="2021" name="BMC Genomics">
        <title>Datura genome reveals duplications of psychoactive alkaloid biosynthetic genes and high mutation rate following tissue culture.</title>
        <authorList>
            <person name="Rajewski A."/>
            <person name="Carter-House D."/>
            <person name="Stajich J."/>
            <person name="Litt A."/>
        </authorList>
    </citation>
    <scope>NUCLEOTIDE SEQUENCE [LARGE SCALE GENOMIC DNA]</scope>
    <source>
        <strain evidence="1">AR-01</strain>
    </source>
</reference>
<evidence type="ECO:0000313" key="2">
    <source>
        <dbReference type="Proteomes" id="UP000823775"/>
    </source>
</evidence>
<organism evidence="1 2">
    <name type="scientific">Datura stramonium</name>
    <name type="common">Jimsonweed</name>
    <name type="synonym">Common thornapple</name>
    <dbReference type="NCBI Taxonomy" id="4076"/>
    <lineage>
        <taxon>Eukaryota</taxon>
        <taxon>Viridiplantae</taxon>
        <taxon>Streptophyta</taxon>
        <taxon>Embryophyta</taxon>
        <taxon>Tracheophyta</taxon>
        <taxon>Spermatophyta</taxon>
        <taxon>Magnoliopsida</taxon>
        <taxon>eudicotyledons</taxon>
        <taxon>Gunneridae</taxon>
        <taxon>Pentapetalae</taxon>
        <taxon>asterids</taxon>
        <taxon>lamiids</taxon>
        <taxon>Solanales</taxon>
        <taxon>Solanaceae</taxon>
        <taxon>Solanoideae</taxon>
        <taxon>Datureae</taxon>
        <taxon>Datura</taxon>
    </lineage>
</organism>
<accession>A0ABS8VPB1</accession>
<keyword evidence="2" id="KW-1185">Reference proteome</keyword>
<feature type="non-terminal residue" evidence="1">
    <location>
        <position position="58"/>
    </location>
</feature>
<name>A0ABS8VPB1_DATST</name>
<dbReference type="EMBL" id="JACEIK010005564">
    <property type="protein sequence ID" value="MCE0481810.1"/>
    <property type="molecule type" value="Genomic_DNA"/>
</dbReference>
<evidence type="ECO:0000313" key="1">
    <source>
        <dbReference type="EMBL" id="MCE0481810.1"/>
    </source>
</evidence>
<sequence length="58" mass="6686">MFRTYGKQLVVKDIIPTNEEVKLFNLTDLSHERVVTPKHATASINDENFQALQKKVDN</sequence>
<protein>
    <submittedName>
        <fullName evidence="1">Uncharacterized protein</fullName>
    </submittedName>
</protein>
<proteinExistence type="predicted"/>
<comment type="caution">
    <text evidence="1">The sequence shown here is derived from an EMBL/GenBank/DDBJ whole genome shotgun (WGS) entry which is preliminary data.</text>
</comment>
<gene>
    <name evidence="1" type="ORF">HAX54_039882</name>
</gene>
<dbReference type="Proteomes" id="UP000823775">
    <property type="component" value="Unassembled WGS sequence"/>
</dbReference>